<proteinExistence type="predicted"/>
<keyword evidence="1" id="KW-1133">Transmembrane helix</keyword>
<sequence>MPGTGCFAPHSLFSGWSSSSETLSSWAGFTSTTGVSCTGCEEAEEVGGGDGGIVTPPPVHGLRALIAFSADVAVYSSRFKLLSSIVCRANIFRKLYCSSSSMLVGSVPVGSSGGSGGNDSGGNRSADTGSSVCFGWTAAPPLVPGVDARELDESDEALTEPARQFRALLVAEPGGLVVVVAVGAVGGSGFVAGFCVVLTLLSACSRLLRPRFTAADSRITIGGVARSSVSFTAAAVGGSGSTSSCFGSCFSTVTTTGVVDRERSIFVGTSGCSGGVLRRLPVRAGPGITGGGGVDIVHEGGDHETDHMG</sequence>
<feature type="transmembrane region" description="Helical" evidence="1">
    <location>
        <begin position="176"/>
        <end position="201"/>
    </location>
</feature>
<keyword evidence="1" id="KW-0812">Transmembrane</keyword>
<dbReference type="Proteomes" id="UP000075882">
    <property type="component" value="Unassembled WGS sequence"/>
</dbReference>
<evidence type="ECO:0000256" key="1">
    <source>
        <dbReference type="SAM" id="Phobius"/>
    </source>
</evidence>
<keyword evidence="1" id="KW-0472">Membrane</keyword>
<name>A0A8W7P1R3_ANOCL</name>
<organism evidence="2">
    <name type="scientific">Anopheles coluzzii</name>
    <name type="common">African malaria mosquito</name>
    <dbReference type="NCBI Taxonomy" id="1518534"/>
    <lineage>
        <taxon>Eukaryota</taxon>
        <taxon>Metazoa</taxon>
        <taxon>Ecdysozoa</taxon>
        <taxon>Arthropoda</taxon>
        <taxon>Hexapoda</taxon>
        <taxon>Insecta</taxon>
        <taxon>Pterygota</taxon>
        <taxon>Neoptera</taxon>
        <taxon>Endopterygota</taxon>
        <taxon>Diptera</taxon>
        <taxon>Nematocera</taxon>
        <taxon>Culicoidea</taxon>
        <taxon>Culicidae</taxon>
        <taxon>Anophelinae</taxon>
        <taxon>Anopheles</taxon>
    </lineage>
</organism>
<protein>
    <submittedName>
        <fullName evidence="2">Uncharacterized protein</fullName>
    </submittedName>
</protein>
<dbReference type="AlphaFoldDB" id="A0A8W7P1R3"/>
<dbReference type="EnsemblMetazoa" id="ACOM023241-RA">
    <property type="protein sequence ID" value="ACOM023241-PA.1"/>
    <property type="gene ID" value="ACOM023241"/>
</dbReference>
<accession>A0A8W7P1R3</accession>
<evidence type="ECO:0000313" key="2">
    <source>
        <dbReference type="EnsemblMetazoa" id="ACOM023241-PA.1"/>
    </source>
</evidence>
<reference evidence="2" key="1">
    <citation type="submission" date="2022-08" db="UniProtKB">
        <authorList>
            <consortium name="EnsemblMetazoa"/>
        </authorList>
    </citation>
    <scope>IDENTIFICATION</scope>
</reference>